<dbReference type="Pfam" id="PF01925">
    <property type="entry name" value="TauE"/>
    <property type="match status" value="1"/>
</dbReference>
<feature type="transmembrane region" description="Helical" evidence="6">
    <location>
        <begin position="97"/>
        <end position="115"/>
    </location>
</feature>
<comment type="similarity">
    <text evidence="2 6">Belongs to the 4-toluene sulfonate uptake permease (TSUP) (TC 2.A.102) family.</text>
</comment>
<proteinExistence type="inferred from homology"/>
<gene>
    <name evidence="7" type="ORF">CK556_03480</name>
</gene>
<evidence type="ECO:0000256" key="5">
    <source>
        <dbReference type="ARBA" id="ARBA00023136"/>
    </source>
</evidence>
<evidence type="ECO:0000256" key="2">
    <source>
        <dbReference type="ARBA" id="ARBA00009142"/>
    </source>
</evidence>
<dbReference type="Proteomes" id="UP000232229">
    <property type="component" value="Chromosome"/>
</dbReference>
<feature type="transmembrane region" description="Helical" evidence="6">
    <location>
        <begin position="223"/>
        <end position="241"/>
    </location>
</feature>
<dbReference type="PANTHER" id="PTHR43701:SF2">
    <property type="entry name" value="MEMBRANE TRANSPORTER PROTEIN YJNA-RELATED"/>
    <property type="match status" value="1"/>
</dbReference>
<feature type="transmembrane region" description="Helical" evidence="6">
    <location>
        <begin position="43"/>
        <end position="64"/>
    </location>
</feature>
<dbReference type="InterPro" id="IPR002781">
    <property type="entry name" value="TM_pro_TauE-like"/>
</dbReference>
<dbReference type="AlphaFoldDB" id="A0A249SP34"/>
<keyword evidence="8" id="KW-1185">Reference proteome</keyword>
<feature type="transmembrane region" description="Helical" evidence="6">
    <location>
        <begin position="71"/>
        <end position="91"/>
    </location>
</feature>
<keyword evidence="4 6" id="KW-1133">Transmembrane helix</keyword>
<evidence type="ECO:0000256" key="4">
    <source>
        <dbReference type="ARBA" id="ARBA00022989"/>
    </source>
</evidence>
<evidence type="ECO:0000256" key="6">
    <source>
        <dbReference type="RuleBase" id="RU363041"/>
    </source>
</evidence>
<name>A0A249SP34_9MOLU</name>
<dbReference type="STRING" id="1336232.GCA_000518825_01161"/>
<dbReference type="PANTHER" id="PTHR43701">
    <property type="entry name" value="MEMBRANE TRANSPORTER PROTEIN MJ0441-RELATED"/>
    <property type="match status" value="1"/>
</dbReference>
<sequence>MIFLLFFAVATISILGSLSGVGGGVLFIPLFMLVLKDQSNENIKFLSTWLVLIGALINVLIELARKSVNPLVILVGCCFSLPAIFLGNFINSKMDQIVSQIIIVIFLSIVCIVLISQDLFLKNKKSFECNKNNRSKFKIRINNFNDKRINWIFLGMISFIGGIITSLTGMGGGPILMPALILIFSLSMKEAAPISHSLIMVSSTFSIATNYEKFKDSEFAMKYILPLSFAVGIAMFISFFAKKIIKNERYIKWLLIILMIFSIMKMLFDILS</sequence>
<organism evidence="7 8">
    <name type="scientific">Mesoplasma chauliocola</name>
    <dbReference type="NCBI Taxonomy" id="216427"/>
    <lineage>
        <taxon>Bacteria</taxon>
        <taxon>Bacillati</taxon>
        <taxon>Mycoplasmatota</taxon>
        <taxon>Mollicutes</taxon>
        <taxon>Entomoplasmatales</taxon>
        <taxon>Entomoplasmataceae</taxon>
        <taxon>Mesoplasma</taxon>
    </lineage>
</organism>
<reference evidence="7 8" key="1">
    <citation type="submission" date="2017-08" db="EMBL/GenBank/DDBJ databases">
        <title>Complete Genome Sequence of Mesoplasma chauliocola.</title>
        <authorList>
            <person name="Knight T.F.Jr."/>
            <person name="Citino T."/>
        </authorList>
    </citation>
    <scope>NUCLEOTIDE SEQUENCE [LARGE SCALE GENOMIC DNA]</scope>
    <source>
        <strain evidence="7 8">CHPA-2</strain>
    </source>
</reference>
<comment type="subcellular location">
    <subcellularLocation>
        <location evidence="6">Cell membrane</location>
        <topology evidence="6">Multi-pass membrane protein</topology>
    </subcellularLocation>
    <subcellularLocation>
        <location evidence="1">Membrane</location>
        <topology evidence="1">Multi-pass membrane protein</topology>
    </subcellularLocation>
</comment>
<evidence type="ECO:0000313" key="7">
    <source>
        <dbReference type="EMBL" id="ASZ09387.1"/>
    </source>
</evidence>
<accession>A0A249SP34</accession>
<evidence type="ECO:0000256" key="1">
    <source>
        <dbReference type="ARBA" id="ARBA00004141"/>
    </source>
</evidence>
<keyword evidence="3 6" id="KW-0812">Transmembrane</keyword>
<dbReference type="EMBL" id="CP023173">
    <property type="protein sequence ID" value="ASZ09387.1"/>
    <property type="molecule type" value="Genomic_DNA"/>
</dbReference>
<protein>
    <recommendedName>
        <fullName evidence="6">Probable membrane transporter protein</fullName>
    </recommendedName>
</protein>
<dbReference type="RefSeq" id="WP_027875542.1">
    <property type="nucleotide sequence ID" value="NZ_CP023173.1"/>
</dbReference>
<feature type="transmembrane region" description="Helical" evidence="6">
    <location>
        <begin position="253"/>
        <end position="271"/>
    </location>
</feature>
<keyword evidence="6" id="KW-1003">Cell membrane</keyword>
<keyword evidence="5 6" id="KW-0472">Membrane</keyword>
<feature type="transmembrane region" description="Helical" evidence="6">
    <location>
        <begin position="149"/>
        <end position="171"/>
    </location>
</feature>
<evidence type="ECO:0000313" key="8">
    <source>
        <dbReference type="Proteomes" id="UP000232229"/>
    </source>
</evidence>
<evidence type="ECO:0000256" key="3">
    <source>
        <dbReference type="ARBA" id="ARBA00022692"/>
    </source>
</evidence>
<dbReference type="GO" id="GO:0005886">
    <property type="term" value="C:plasma membrane"/>
    <property type="evidence" value="ECO:0007669"/>
    <property type="project" value="UniProtKB-SubCell"/>
</dbReference>
<dbReference type="KEGG" id="mchc:CK556_03480"/>
<dbReference type="InterPro" id="IPR051598">
    <property type="entry name" value="TSUP/Inactive_protease-like"/>
</dbReference>